<dbReference type="EMBL" id="CM055745">
    <property type="protein sequence ID" value="KAJ7998374.1"/>
    <property type="molecule type" value="Genomic_DNA"/>
</dbReference>
<sequence length="130" mass="15178">MVIFQEPVSYHSHTSQVRPTHEKFLPRADVIRSKLIQSFNLVDQLQEELRGRPKYCTNDVLDKQKYTSLMGKDSHQLVNVDDSPRRNHGITMESRRQARLETSHAKYPPLNMFAHWILESILPPSPKCKI</sequence>
<protein>
    <submittedName>
        <fullName evidence="1">Uncharacterized protein</fullName>
    </submittedName>
</protein>
<name>A0ACC2G407_DALPE</name>
<evidence type="ECO:0000313" key="2">
    <source>
        <dbReference type="Proteomes" id="UP001157502"/>
    </source>
</evidence>
<comment type="caution">
    <text evidence="1">The sequence shown here is derived from an EMBL/GenBank/DDBJ whole genome shotgun (WGS) entry which is preliminary data.</text>
</comment>
<keyword evidence="2" id="KW-1185">Reference proteome</keyword>
<evidence type="ECO:0000313" key="1">
    <source>
        <dbReference type="EMBL" id="KAJ7998374.1"/>
    </source>
</evidence>
<proteinExistence type="predicted"/>
<organism evidence="1 2">
    <name type="scientific">Dallia pectoralis</name>
    <name type="common">Alaska blackfish</name>
    <dbReference type="NCBI Taxonomy" id="75939"/>
    <lineage>
        <taxon>Eukaryota</taxon>
        <taxon>Metazoa</taxon>
        <taxon>Chordata</taxon>
        <taxon>Craniata</taxon>
        <taxon>Vertebrata</taxon>
        <taxon>Euteleostomi</taxon>
        <taxon>Actinopterygii</taxon>
        <taxon>Neopterygii</taxon>
        <taxon>Teleostei</taxon>
        <taxon>Protacanthopterygii</taxon>
        <taxon>Esociformes</taxon>
        <taxon>Umbridae</taxon>
        <taxon>Dallia</taxon>
    </lineage>
</organism>
<dbReference type="Proteomes" id="UP001157502">
    <property type="component" value="Chromosome 18"/>
</dbReference>
<reference evidence="1" key="1">
    <citation type="submission" date="2021-05" db="EMBL/GenBank/DDBJ databases">
        <authorList>
            <person name="Pan Q."/>
            <person name="Jouanno E."/>
            <person name="Zahm M."/>
            <person name="Klopp C."/>
            <person name="Cabau C."/>
            <person name="Louis A."/>
            <person name="Berthelot C."/>
            <person name="Parey E."/>
            <person name="Roest Crollius H."/>
            <person name="Montfort J."/>
            <person name="Robinson-Rechavi M."/>
            <person name="Bouchez O."/>
            <person name="Lampietro C."/>
            <person name="Lopez Roques C."/>
            <person name="Donnadieu C."/>
            <person name="Postlethwait J."/>
            <person name="Bobe J."/>
            <person name="Dillon D."/>
            <person name="Chandos A."/>
            <person name="von Hippel F."/>
            <person name="Guiguen Y."/>
        </authorList>
    </citation>
    <scope>NUCLEOTIDE SEQUENCE</scope>
    <source>
        <strain evidence="1">YG-Jan2019</strain>
    </source>
</reference>
<gene>
    <name evidence="1" type="ORF">DPEC_G00222040</name>
</gene>
<accession>A0ACC2G407</accession>